<dbReference type="InterPro" id="IPR040256">
    <property type="entry name" value="At4g02000-like"/>
</dbReference>
<dbReference type="OrthoDB" id="1939300at2759"/>
<accession>A0A7J0FCQ5</accession>
<name>A0A7J0FCQ5_9ERIC</name>
<dbReference type="AlphaFoldDB" id="A0A7J0FCQ5"/>
<proteinExistence type="predicted"/>
<dbReference type="EMBL" id="BJWL01000011">
    <property type="protein sequence ID" value="GFY96472.1"/>
    <property type="molecule type" value="Genomic_DNA"/>
</dbReference>
<dbReference type="PANTHER" id="PTHR31286:SF168">
    <property type="entry name" value="DUF4283 DOMAIN-CONTAINING PROTEIN"/>
    <property type="match status" value="1"/>
</dbReference>
<organism evidence="3 4">
    <name type="scientific">Actinidia rufa</name>
    <dbReference type="NCBI Taxonomy" id="165716"/>
    <lineage>
        <taxon>Eukaryota</taxon>
        <taxon>Viridiplantae</taxon>
        <taxon>Streptophyta</taxon>
        <taxon>Embryophyta</taxon>
        <taxon>Tracheophyta</taxon>
        <taxon>Spermatophyta</taxon>
        <taxon>Magnoliopsida</taxon>
        <taxon>eudicotyledons</taxon>
        <taxon>Gunneridae</taxon>
        <taxon>Pentapetalae</taxon>
        <taxon>asterids</taxon>
        <taxon>Ericales</taxon>
        <taxon>Actinidiaceae</taxon>
        <taxon>Actinidia</taxon>
    </lineage>
</organism>
<feature type="region of interest" description="Disordered" evidence="1">
    <location>
        <begin position="1"/>
        <end position="23"/>
    </location>
</feature>
<dbReference type="InterPro" id="IPR025558">
    <property type="entry name" value="DUF4283"/>
</dbReference>
<evidence type="ECO:0000259" key="2">
    <source>
        <dbReference type="Pfam" id="PF14111"/>
    </source>
</evidence>
<feature type="compositionally biased region" description="Basic and acidic residues" evidence="1">
    <location>
        <begin position="101"/>
        <end position="116"/>
    </location>
</feature>
<feature type="compositionally biased region" description="Acidic residues" evidence="1">
    <location>
        <begin position="54"/>
        <end position="68"/>
    </location>
</feature>
<evidence type="ECO:0000256" key="1">
    <source>
        <dbReference type="SAM" id="MobiDB-lite"/>
    </source>
</evidence>
<reference evidence="3 4" key="1">
    <citation type="submission" date="2019-07" db="EMBL/GenBank/DDBJ databases">
        <title>De Novo Assembly of kiwifruit Actinidia rufa.</title>
        <authorList>
            <person name="Sugita-Konishi S."/>
            <person name="Sato K."/>
            <person name="Mori E."/>
            <person name="Abe Y."/>
            <person name="Kisaki G."/>
            <person name="Hamano K."/>
            <person name="Suezawa K."/>
            <person name="Otani M."/>
            <person name="Fukuda T."/>
            <person name="Manabe T."/>
            <person name="Gomi K."/>
            <person name="Tabuchi M."/>
            <person name="Akimitsu K."/>
            <person name="Kataoka I."/>
        </authorList>
    </citation>
    <scope>NUCLEOTIDE SEQUENCE [LARGE SCALE GENOMIC DNA]</scope>
    <source>
        <strain evidence="4">cv. Fuchu</strain>
    </source>
</reference>
<feature type="domain" description="DUF4283" evidence="2">
    <location>
        <begin position="162"/>
        <end position="239"/>
    </location>
</feature>
<dbReference type="Proteomes" id="UP000585474">
    <property type="component" value="Unassembled WGS sequence"/>
</dbReference>
<gene>
    <name evidence="3" type="ORF">Acr_11g0007780</name>
</gene>
<dbReference type="Pfam" id="PF14111">
    <property type="entry name" value="DUF4283"/>
    <property type="match status" value="1"/>
</dbReference>
<feature type="region of interest" description="Disordered" evidence="1">
    <location>
        <begin position="398"/>
        <end position="447"/>
    </location>
</feature>
<feature type="compositionally biased region" description="Basic and acidic residues" evidence="1">
    <location>
        <begin position="433"/>
        <end position="447"/>
    </location>
</feature>
<dbReference type="PANTHER" id="PTHR31286">
    <property type="entry name" value="GLYCINE-RICH CELL WALL STRUCTURAL PROTEIN 1.8-LIKE"/>
    <property type="match status" value="1"/>
</dbReference>
<keyword evidence="4" id="KW-1185">Reference proteome</keyword>
<comment type="caution">
    <text evidence="3">The sequence shown here is derived from an EMBL/GenBank/DDBJ whole genome shotgun (WGS) entry which is preliminary data.</text>
</comment>
<feature type="compositionally biased region" description="Polar residues" evidence="1">
    <location>
        <begin position="86"/>
        <end position="96"/>
    </location>
</feature>
<evidence type="ECO:0000313" key="3">
    <source>
        <dbReference type="EMBL" id="GFY96472.1"/>
    </source>
</evidence>
<evidence type="ECO:0000313" key="4">
    <source>
        <dbReference type="Proteomes" id="UP000585474"/>
    </source>
</evidence>
<feature type="region of interest" description="Disordered" evidence="1">
    <location>
        <begin position="39"/>
        <end position="119"/>
    </location>
</feature>
<feature type="compositionally biased region" description="Polar residues" evidence="1">
    <location>
        <begin position="407"/>
        <end position="419"/>
    </location>
</feature>
<protein>
    <recommendedName>
        <fullName evidence="2">DUF4283 domain-containing protein</fullName>
    </recommendedName>
</protein>
<sequence length="447" mass="49951">MGKGKNKPNKEGSGSVSIRHAEIDGRSIAVMCEFGTGDAKATSYAGSSEIGESDRDDFEEELIPEEGDAATVPDDPDRPQDVRLNASMNTGTTKGVQVTEGEERANAREEREEGRNQKKTTSFADLFSGNRMPSVDSKLELFNQDEEPAMIELEHIRESNFLWERCLVGYFGGRFPGRQALRQITNSWKVKVTVKQHGSGWLVFQFSSEDDKANVLGKGPYIIYGRPLLLKAMPPLFKFGSEAISSFPVWVQLRYIPLDMWCPKVFGIICSKIGKPIYMDKLTTQKERITYARCLVEIDMAKEIKHSVKVILNFPGGGIYEQPIFYENLPRFCSLCKNMGHTKEGCKANSNKCNAVKPSEKTIEKGIETEATVAGNNEQPGTPGVGAQREIQMEWVTKKTREGKGQKGNSEVRMNTETKICNKFSPLDVSPENEEKFDTSSRARSRD</sequence>